<feature type="non-terminal residue" evidence="1">
    <location>
        <position position="94"/>
    </location>
</feature>
<evidence type="ECO:0000313" key="1">
    <source>
        <dbReference type="EMBL" id="KAH9301678.1"/>
    </source>
</evidence>
<reference evidence="1 2" key="1">
    <citation type="journal article" date="2021" name="Nat. Plants">
        <title>The Taxus genome provides insights into paclitaxel biosynthesis.</title>
        <authorList>
            <person name="Xiong X."/>
            <person name="Gou J."/>
            <person name="Liao Q."/>
            <person name="Li Y."/>
            <person name="Zhou Q."/>
            <person name="Bi G."/>
            <person name="Li C."/>
            <person name="Du R."/>
            <person name="Wang X."/>
            <person name="Sun T."/>
            <person name="Guo L."/>
            <person name="Liang H."/>
            <person name="Lu P."/>
            <person name="Wu Y."/>
            <person name="Zhang Z."/>
            <person name="Ro D.K."/>
            <person name="Shang Y."/>
            <person name="Huang S."/>
            <person name="Yan J."/>
        </authorList>
    </citation>
    <scope>NUCLEOTIDE SEQUENCE [LARGE SCALE GENOMIC DNA]</scope>
    <source>
        <strain evidence="1">Ta-2019</strain>
    </source>
</reference>
<proteinExistence type="predicted"/>
<keyword evidence="2" id="KW-1185">Reference proteome</keyword>
<organism evidence="1 2">
    <name type="scientific">Taxus chinensis</name>
    <name type="common">Chinese yew</name>
    <name type="synonym">Taxus wallichiana var. chinensis</name>
    <dbReference type="NCBI Taxonomy" id="29808"/>
    <lineage>
        <taxon>Eukaryota</taxon>
        <taxon>Viridiplantae</taxon>
        <taxon>Streptophyta</taxon>
        <taxon>Embryophyta</taxon>
        <taxon>Tracheophyta</taxon>
        <taxon>Spermatophyta</taxon>
        <taxon>Pinopsida</taxon>
        <taxon>Pinidae</taxon>
        <taxon>Conifers II</taxon>
        <taxon>Cupressales</taxon>
        <taxon>Taxaceae</taxon>
        <taxon>Taxus</taxon>
    </lineage>
</organism>
<evidence type="ECO:0000313" key="2">
    <source>
        <dbReference type="Proteomes" id="UP000824469"/>
    </source>
</evidence>
<sequence length="94" mass="10661">EFVSEEVSHERDEVTPPFEFTRGKRWSRPTGKARSNLQERMKGNFSPSRLDTVGLLPSKAKTQTDNLLTASGRPCRRTAGQHSKFESFVLLTHT</sequence>
<gene>
    <name evidence="1" type="ORF">KI387_013261</name>
</gene>
<name>A0AA38CN03_TAXCH</name>
<protein>
    <submittedName>
        <fullName evidence="1">Uncharacterized protein</fullName>
    </submittedName>
</protein>
<accession>A0AA38CN03</accession>
<dbReference type="EMBL" id="JAHRHJ020000009">
    <property type="protein sequence ID" value="KAH9301678.1"/>
    <property type="molecule type" value="Genomic_DNA"/>
</dbReference>
<dbReference type="Proteomes" id="UP000824469">
    <property type="component" value="Unassembled WGS sequence"/>
</dbReference>
<comment type="caution">
    <text evidence="1">The sequence shown here is derived from an EMBL/GenBank/DDBJ whole genome shotgun (WGS) entry which is preliminary data.</text>
</comment>
<dbReference type="AlphaFoldDB" id="A0AA38CN03"/>
<feature type="non-terminal residue" evidence="1">
    <location>
        <position position="1"/>
    </location>
</feature>